<keyword evidence="1" id="KW-0812">Transmembrane</keyword>
<keyword evidence="1" id="KW-0472">Membrane</keyword>
<feature type="non-terminal residue" evidence="2">
    <location>
        <position position="53"/>
    </location>
</feature>
<keyword evidence="1" id="KW-1133">Transmembrane helix</keyword>
<sequence>MFVVYGSKDLCVCFCYVHENGHETTIFNTHFQRSIFLLLMFVVPVLIPVIPHY</sequence>
<dbReference type="EMBL" id="HG994368">
    <property type="protein sequence ID" value="CAF1862974.1"/>
    <property type="molecule type" value="Genomic_DNA"/>
</dbReference>
<proteinExistence type="predicted"/>
<organism evidence="2">
    <name type="scientific">Brassica napus</name>
    <name type="common">Rape</name>
    <dbReference type="NCBI Taxonomy" id="3708"/>
    <lineage>
        <taxon>Eukaryota</taxon>
        <taxon>Viridiplantae</taxon>
        <taxon>Streptophyta</taxon>
        <taxon>Embryophyta</taxon>
        <taxon>Tracheophyta</taxon>
        <taxon>Spermatophyta</taxon>
        <taxon>Magnoliopsida</taxon>
        <taxon>eudicotyledons</taxon>
        <taxon>Gunneridae</taxon>
        <taxon>Pentapetalae</taxon>
        <taxon>rosids</taxon>
        <taxon>malvids</taxon>
        <taxon>Brassicales</taxon>
        <taxon>Brassicaceae</taxon>
        <taxon>Brassiceae</taxon>
        <taxon>Brassica</taxon>
    </lineage>
</organism>
<evidence type="ECO:0000313" key="2">
    <source>
        <dbReference type="EMBL" id="CAF1862974.1"/>
    </source>
</evidence>
<accession>A0A816JNM2</accession>
<gene>
    <name evidence="2" type="ORF">DARMORV10_C04P56670.1</name>
</gene>
<name>A0A816JNM2_BRANA</name>
<evidence type="ECO:0000256" key="1">
    <source>
        <dbReference type="SAM" id="Phobius"/>
    </source>
</evidence>
<dbReference type="AlphaFoldDB" id="A0A816JNM2"/>
<reference evidence="2" key="1">
    <citation type="submission" date="2021-01" db="EMBL/GenBank/DDBJ databases">
        <authorList>
            <consortium name="Genoscope - CEA"/>
            <person name="William W."/>
        </authorList>
    </citation>
    <scope>NUCLEOTIDE SEQUENCE</scope>
</reference>
<dbReference type="Proteomes" id="UP001295469">
    <property type="component" value="Chromosome C04"/>
</dbReference>
<feature type="transmembrane region" description="Helical" evidence="1">
    <location>
        <begin position="31"/>
        <end position="50"/>
    </location>
</feature>
<protein>
    <submittedName>
        <fullName evidence="2">(rape) hypothetical protein</fullName>
    </submittedName>
</protein>